<dbReference type="EMBL" id="JRYO01000047">
    <property type="protein sequence ID" value="KHE93564.1"/>
    <property type="molecule type" value="Genomic_DNA"/>
</dbReference>
<evidence type="ECO:0000313" key="2">
    <source>
        <dbReference type="Proteomes" id="UP000030652"/>
    </source>
</evidence>
<dbReference type="AlphaFoldDB" id="A0A0B0ELT1"/>
<feature type="non-terminal residue" evidence="1">
    <location>
        <position position="33"/>
    </location>
</feature>
<reference evidence="1 2" key="1">
    <citation type="submission" date="2014-10" db="EMBL/GenBank/DDBJ databases">
        <title>Draft genome of anammox bacterium scalindua brodae, obtained using differential coverage binning of sequence data from two enrichment reactors.</title>
        <authorList>
            <person name="Speth D.R."/>
            <person name="Russ L."/>
            <person name="Kartal B."/>
            <person name="Op den Camp H.J."/>
            <person name="Dutilh B.E."/>
            <person name="Jetten M.S."/>
        </authorList>
    </citation>
    <scope>NUCLEOTIDE SEQUENCE [LARGE SCALE GENOMIC DNA]</scope>
    <source>
        <strain evidence="1">RU1</strain>
    </source>
</reference>
<sequence>MKKGNIILDKSFDFALSIIELYKKMIEQKEYIF</sequence>
<gene>
    <name evidence="1" type="ORF">SCABRO_00674</name>
</gene>
<dbReference type="Proteomes" id="UP000030652">
    <property type="component" value="Unassembled WGS sequence"/>
</dbReference>
<organism evidence="1 2">
    <name type="scientific">Candidatus Scalindua brodae</name>
    <dbReference type="NCBI Taxonomy" id="237368"/>
    <lineage>
        <taxon>Bacteria</taxon>
        <taxon>Pseudomonadati</taxon>
        <taxon>Planctomycetota</taxon>
        <taxon>Candidatus Brocadiia</taxon>
        <taxon>Candidatus Brocadiales</taxon>
        <taxon>Candidatus Scalinduaceae</taxon>
        <taxon>Candidatus Scalindua</taxon>
    </lineage>
</organism>
<evidence type="ECO:0000313" key="1">
    <source>
        <dbReference type="EMBL" id="KHE93564.1"/>
    </source>
</evidence>
<protein>
    <submittedName>
        <fullName evidence="1">Uncharacterized protein</fullName>
    </submittedName>
</protein>
<proteinExistence type="predicted"/>
<accession>A0A0B0ELT1</accession>
<name>A0A0B0ELT1_9BACT</name>
<comment type="caution">
    <text evidence="1">The sequence shown here is derived from an EMBL/GenBank/DDBJ whole genome shotgun (WGS) entry which is preliminary data.</text>
</comment>